<name>A0ABQ5WT43_9PROT</name>
<dbReference type="Pfam" id="PF01632">
    <property type="entry name" value="Ribosomal_L35p"/>
    <property type="match status" value="1"/>
</dbReference>
<feature type="region of interest" description="Disordered" evidence="6">
    <location>
        <begin position="1"/>
        <end position="25"/>
    </location>
</feature>
<comment type="similarity">
    <text evidence="1 4 5">Belongs to the bacterial ribosomal protein bL35 family.</text>
</comment>
<evidence type="ECO:0000256" key="6">
    <source>
        <dbReference type="SAM" id="MobiDB-lite"/>
    </source>
</evidence>
<dbReference type="Proteomes" id="UP001156629">
    <property type="component" value="Unassembled WGS sequence"/>
</dbReference>
<dbReference type="PANTHER" id="PTHR33343:SF1">
    <property type="entry name" value="LARGE RIBOSOMAL SUBUNIT PROTEIN BL35M"/>
    <property type="match status" value="1"/>
</dbReference>
<dbReference type="NCBIfam" id="TIGR00001">
    <property type="entry name" value="rpmI_bact"/>
    <property type="match status" value="1"/>
</dbReference>
<evidence type="ECO:0000256" key="2">
    <source>
        <dbReference type="ARBA" id="ARBA00022980"/>
    </source>
</evidence>
<evidence type="ECO:0000256" key="4">
    <source>
        <dbReference type="HAMAP-Rule" id="MF_00514"/>
    </source>
</evidence>
<dbReference type="InterPro" id="IPR021137">
    <property type="entry name" value="Ribosomal_bL35-like"/>
</dbReference>
<accession>A0ABQ5WT43</accession>
<reference evidence="8" key="1">
    <citation type="journal article" date="2019" name="Int. J. Syst. Evol. Microbiol.">
        <title>The Global Catalogue of Microorganisms (GCM) 10K type strain sequencing project: providing services to taxonomists for standard genome sequencing and annotation.</title>
        <authorList>
            <consortium name="The Broad Institute Genomics Platform"/>
            <consortium name="The Broad Institute Genome Sequencing Center for Infectious Disease"/>
            <person name="Wu L."/>
            <person name="Ma J."/>
        </authorList>
    </citation>
    <scope>NUCLEOTIDE SEQUENCE [LARGE SCALE GENOMIC DNA]</scope>
    <source>
        <strain evidence="8">NBRC 3266</strain>
    </source>
</reference>
<evidence type="ECO:0000256" key="3">
    <source>
        <dbReference type="ARBA" id="ARBA00023274"/>
    </source>
</evidence>
<dbReference type="PROSITE" id="PS00936">
    <property type="entry name" value="RIBOSOMAL_L35"/>
    <property type="match status" value="1"/>
</dbReference>
<evidence type="ECO:0000313" key="8">
    <source>
        <dbReference type="Proteomes" id="UP001156629"/>
    </source>
</evidence>
<keyword evidence="2 4" id="KW-0689">Ribosomal protein</keyword>
<dbReference type="InterPro" id="IPR018265">
    <property type="entry name" value="Ribosomal_bL35_CS"/>
</dbReference>
<feature type="compositionally biased region" description="Basic residues" evidence="6">
    <location>
        <begin position="73"/>
        <end position="89"/>
    </location>
</feature>
<sequence length="111" mass="12326">MRLQNTLASDKDTASAHASGPRVACPAVQSPYCARDQSFTARETEMPKMKTKSSVKKRFKITATGKVMCGPGNKRHGLINRPQKMKRTNRGPQTMTDMDAKTIKQWAPYGL</sequence>
<proteinExistence type="inferred from homology"/>
<evidence type="ECO:0000313" key="7">
    <source>
        <dbReference type="EMBL" id="GLQ66144.1"/>
    </source>
</evidence>
<dbReference type="InterPro" id="IPR001706">
    <property type="entry name" value="Ribosomal_bL35"/>
</dbReference>
<dbReference type="PRINTS" id="PR00064">
    <property type="entry name" value="RIBOSOMALL35"/>
</dbReference>
<organism evidence="7 8">
    <name type="scientific">Gluconobacter kondonii</name>
    <dbReference type="NCBI Taxonomy" id="941463"/>
    <lineage>
        <taxon>Bacteria</taxon>
        <taxon>Pseudomonadati</taxon>
        <taxon>Pseudomonadota</taxon>
        <taxon>Alphaproteobacteria</taxon>
        <taxon>Acetobacterales</taxon>
        <taxon>Acetobacteraceae</taxon>
        <taxon>Gluconobacter</taxon>
    </lineage>
</organism>
<feature type="region of interest" description="Disordered" evidence="6">
    <location>
        <begin position="66"/>
        <end position="97"/>
    </location>
</feature>
<evidence type="ECO:0000256" key="1">
    <source>
        <dbReference type="ARBA" id="ARBA00006598"/>
    </source>
</evidence>
<keyword evidence="8" id="KW-1185">Reference proteome</keyword>
<evidence type="ECO:0000256" key="5">
    <source>
        <dbReference type="RuleBase" id="RU000568"/>
    </source>
</evidence>
<dbReference type="EMBL" id="BSNV01000008">
    <property type="protein sequence ID" value="GLQ66144.1"/>
    <property type="molecule type" value="Genomic_DNA"/>
</dbReference>
<dbReference type="HAMAP" id="MF_00514">
    <property type="entry name" value="Ribosomal_bL35"/>
    <property type="match status" value="1"/>
</dbReference>
<keyword evidence="3 4" id="KW-0687">Ribonucleoprotein</keyword>
<dbReference type="Gene3D" id="4.10.410.60">
    <property type="match status" value="1"/>
</dbReference>
<dbReference type="PANTHER" id="PTHR33343">
    <property type="entry name" value="54S RIBOSOMAL PROTEIN BL35M"/>
    <property type="match status" value="1"/>
</dbReference>
<dbReference type="SUPFAM" id="SSF143034">
    <property type="entry name" value="L35p-like"/>
    <property type="match status" value="1"/>
</dbReference>
<dbReference type="InterPro" id="IPR037229">
    <property type="entry name" value="Ribosomal_bL35_sf"/>
</dbReference>
<protein>
    <recommendedName>
        <fullName evidence="4">Large ribosomal subunit protein bL35</fullName>
    </recommendedName>
</protein>
<comment type="caution">
    <text evidence="7">The sequence shown here is derived from an EMBL/GenBank/DDBJ whole genome shotgun (WGS) entry which is preliminary data.</text>
</comment>
<gene>
    <name evidence="4" type="primary">rpmI</name>
    <name evidence="7" type="ORF">GCM10007870_17280</name>
</gene>